<dbReference type="EMBL" id="JBHRTL010000004">
    <property type="protein sequence ID" value="MFC3154463.1"/>
    <property type="molecule type" value="Genomic_DNA"/>
</dbReference>
<evidence type="ECO:0000313" key="2">
    <source>
        <dbReference type="EMBL" id="MFC3154463.1"/>
    </source>
</evidence>
<dbReference type="SUPFAM" id="SSF51338">
    <property type="entry name" value="Composite domain of metallo-dependent hydrolases"/>
    <property type="match status" value="1"/>
</dbReference>
<dbReference type="InterPro" id="IPR011059">
    <property type="entry name" value="Metal-dep_hydrolase_composite"/>
</dbReference>
<dbReference type="RefSeq" id="WP_382414721.1">
    <property type="nucleotide sequence ID" value="NZ_AP031500.1"/>
</dbReference>
<evidence type="ECO:0000259" key="1">
    <source>
        <dbReference type="Pfam" id="PF07969"/>
    </source>
</evidence>
<dbReference type="Gene3D" id="3.20.20.140">
    <property type="entry name" value="Metal-dependent hydrolases"/>
    <property type="match status" value="1"/>
</dbReference>
<dbReference type="PANTHER" id="PTHR11647">
    <property type="entry name" value="HYDRANTOINASE/DIHYDROPYRIMIDINASE FAMILY MEMBER"/>
    <property type="match status" value="1"/>
</dbReference>
<dbReference type="SUPFAM" id="SSF51556">
    <property type="entry name" value="Metallo-dependent hydrolases"/>
    <property type="match status" value="1"/>
</dbReference>
<gene>
    <name evidence="2" type="ORF">ACFOEB_04545</name>
</gene>
<dbReference type="CDD" id="cd01297">
    <property type="entry name" value="D-aminoacylase"/>
    <property type="match status" value="1"/>
</dbReference>
<dbReference type="PANTHER" id="PTHR11647:SF1">
    <property type="entry name" value="COLLAPSIN RESPONSE MEDIATOR PROTEIN"/>
    <property type="match status" value="1"/>
</dbReference>
<reference evidence="3" key="1">
    <citation type="journal article" date="2019" name="Int. J. Syst. Evol. Microbiol.">
        <title>The Global Catalogue of Microorganisms (GCM) 10K type strain sequencing project: providing services to taxonomists for standard genome sequencing and annotation.</title>
        <authorList>
            <consortium name="The Broad Institute Genomics Platform"/>
            <consortium name="The Broad Institute Genome Sequencing Center for Infectious Disease"/>
            <person name="Wu L."/>
            <person name="Ma J."/>
        </authorList>
    </citation>
    <scope>NUCLEOTIDE SEQUENCE [LARGE SCALE GENOMIC DNA]</scope>
    <source>
        <strain evidence="3">KCTC 52141</strain>
    </source>
</reference>
<dbReference type="Pfam" id="PF07969">
    <property type="entry name" value="Amidohydro_3"/>
    <property type="match status" value="1"/>
</dbReference>
<comment type="caution">
    <text evidence="2">The sequence shown here is derived from an EMBL/GenBank/DDBJ whole genome shotgun (WGS) entry which is preliminary data.</text>
</comment>
<feature type="domain" description="Amidohydrolase 3" evidence="1">
    <location>
        <begin position="45"/>
        <end position="459"/>
    </location>
</feature>
<dbReference type="Gene3D" id="3.30.1490.130">
    <property type="entry name" value="D-aminoacylase. Domain 3"/>
    <property type="match status" value="1"/>
</dbReference>
<dbReference type="InterPro" id="IPR032466">
    <property type="entry name" value="Metal_Hydrolase"/>
</dbReference>
<evidence type="ECO:0000313" key="3">
    <source>
        <dbReference type="Proteomes" id="UP001595548"/>
    </source>
</evidence>
<proteinExistence type="predicted"/>
<organism evidence="2 3">
    <name type="scientific">Gilvimarinus japonicus</name>
    <dbReference type="NCBI Taxonomy" id="1796469"/>
    <lineage>
        <taxon>Bacteria</taxon>
        <taxon>Pseudomonadati</taxon>
        <taxon>Pseudomonadota</taxon>
        <taxon>Gammaproteobacteria</taxon>
        <taxon>Cellvibrionales</taxon>
        <taxon>Cellvibrionaceae</taxon>
        <taxon>Gilvimarinus</taxon>
    </lineage>
</organism>
<dbReference type="InterPro" id="IPR013108">
    <property type="entry name" value="Amidohydro_3"/>
</dbReference>
<name>A0ABV7HP38_9GAMM</name>
<dbReference type="Gene3D" id="2.30.40.10">
    <property type="entry name" value="Urease, subunit C, domain 1"/>
    <property type="match status" value="1"/>
</dbReference>
<accession>A0ABV7HP38</accession>
<sequence length="493" mass="53331">MVFDTVIRGAQVVDGTGGPIYTADVGLLNGRIHDIAISLKGDAREVIDATGLHLAPGFIDVHTHDDINVIDAPTMPTKISQGVTTVIVGNCGISASPVRLTCAPPDPLNLLGQQSDFCYPRFSDYANAVSRAQPSVNVGALVGHTAIRNNHMSELNRSASAPELESMCADLRQAMADGALGMSSGLAYASAKRSSIDEVKAMVAELGRAGGIYTTHLRTEFDGILEAMDEAFITSEHGKVPLIISHLKCAGKGNWGRSEQLLNTLEIAAKTQNIGCDCYPYAASSSTLDLAQVTSDTDIFITWSDPAPEQAGRYLHEIAEHWQCDLISAAKRLQPAGAVYYCMAEQDVANILRYPRTMIGSDGLPKDPHPHPRLWGTFPRVIGHYSRDTGLFALNEAVHKMSGLSARQFQLDGRGEIKPGNWADLVLFDYQNVRDLATFENPQQAASGIERVWVNGVLSYCPNQTVPGRAGQFLFRQSQAADALLTEEKLCEH</sequence>
<dbReference type="InterPro" id="IPR050378">
    <property type="entry name" value="Metallo-dep_Hydrolases_sf"/>
</dbReference>
<dbReference type="InterPro" id="IPR023100">
    <property type="entry name" value="D-aminoacylase_insert_dom_sf"/>
</dbReference>
<protein>
    <submittedName>
        <fullName evidence="2">Amidohydrolase family protein</fullName>
    </submittedName>
</protein>
<keyword evidence="3" id="KW-1185">Reference proteome</keyword>
<dbReference type="Proteomes" id="UP001595548">
    <property type="component" value="Unassembled WGS sequence"/>
</dbReference>